<protein>
    <submittedName>
        <fullName evidence="1">Uncharacterized protein</fullName>
    </submittedName>
</protein>
<name>A0A9D4QK71_DREPO</name>
<comment type="caution">
    <text evidence="1">The sequence shown here is derived from an EMBL/GenBank/DDBJ whole genome shotgun (WGS) entry which is preliminary data.</text>
</comment>
<dbReference type="AlphaFoldDB" id="A0A9D4QK71"/>
<dbReference type="EMBL" id="JAIWYP010000004">
    <property type="protein sequence ID" value="KAH3834376.1"/>
    <property type="molecule type" value="Genomic_DNA"/>
</dbReference>
<keyword evidence="2" id="KW-1185">Reference proteome</keyword>
<sequence>MQAYGSSGDLQSPHAIWDRGDLQNGNGLNGYQSYVDLSVSVTLLIGTECQYFG</sequence>
<reference evidence="1" key="1">
    <citation type="journal article" date="2019" name="bioRxiv">
        <title>The Genome of the Zebra Mussel, Dreissena polymorpha: A Resource for Invasive Species Research.</title>
        <authorList>
            <person name="McCartney M.A."/>
            <person name="Auch B."/>
            <person name="Kono T."/>
            <person name="Mallez S."/>
            <person name="Zhang Y."/>
            <person name="Obille A."/>
            <person name="Becker A."/>
            <person name="Abrahante J.E."/>
            <person name="Garbe J."/>
            <person name="Badalamenti J.P."/>
            <person name="Herman A."/>
            <person name="Mangelson H."/>
            <person name="Liachko I."/>
            <person name="Sullivan S."/>
            <person name="Sone E.D."/>
            <person name="Koren S."/>
            <person name="Silverstein K.A.T."/>
            <person name="Beckman K.B."/>
            <person name="Gohl D.M."/>
        </authorList>
    </citation>
    <scope>NUCLEOTIDE SEQUENCE</scope>
    <source>
        <strain evidence="1">Duluth1</strain>
        <tissue evidence="1">Whole animal</tissue>
    </source>
</reference>
<proteinExistence type="predicted"/>
<evidence type="ECO:0000313" key="2">
    <source>
        <dbReference type="Proteomes" id="UP000828390"/>
    </source>
</evidence>
<accession>A0A9D4QK71</accession>
<gene>
    <name evidence="1" type="ORF">DPMN_107699</name>
</gene>
<reference evidence="1" key="2">
    <citation type="submission" date="2020-11" db="EMBL/GenBank/DDBJ databases">
        <authorList>
            <person name="McCartney M.A."/>
            <person name="Auch B."/>
            <person name="Kono T."/>
            <person name="Mallez S."/>
            <person name="Becker A."/>
            <person name="Gohl D.M."/>
            <person name="Silverstein K.A.T."/>
            <person name="Koren S."/>
            <person name="Bechman K.B."/>
            <person name="Herman A."/>
            <person name="Abrahante J.E."/>
            <person name="Garbe J."/>
        </authorList>
    </citation>
    <scope>NUCLEOTIDE SEQUENCE</scope>
    <source>
        <strain evidence="1">Duluth1</strain>
        <tissue evidence="1">Whole animal</tissue>
    </source>
</reference>
<organism evidence="1 2">
    <name type="scientific">Dreissena polymorpha</name>
    <name type="common">Zebra mussel</name>
    <name type="synonym">Mytilus polymorpha</name>
    <dbReference type="NCBI Taxonomy" id="45954"/>
    <lineage>
        <taxon>Eukaryota</taxon>
        <taxon>Metazoa</taxon>
        <taxon>Spiralia</taxon>
        <taxon>Lophotrochozoa</taxon>
        <taxon>Mollusca</taxon>
        <taxon>Bivalvia</taxon>
        <taxon>Autobranchia</taxon>
        <taxon>Heteroconchia</taxon>
        <taxon>Euheterodonta</taxon>
        <taxon>Imparidentia</taxon>
        <taxon>Neoheterodontei</taxon>
        <taxon>Myida</taxon>
        <taxon>Dreissenoidea</taxon>
        <taxon>Dreissenidae</taxon>
        <taxon>Dreissena</taxon>
    </lineage>
</organism>
<dbReference type="Proteomes" id="UP000828390">
    <property type="component" value="Unassembled WGS sequence"/>
</dbReference>
<evidence type="ECO:0000313" key="1">
    <source>
        <dbReference type="EMBL" id="KAH3834376.1"/>
    </source>
</evidence>